<evidence type="ECO:0000259" key="16">
    <source>
        <dbReference type="PROSITE" id="PS50011"/>
    </source>
</evidence>
<dbReference type="GeneID" id="109487851"/>
<evidence type="ECO:0000256" key="12">
    <source>
        <dbReference type="ARBA" id="ARBA00023180"/>
    </source>
</evidence>
<evidence type="ECO:0000256" key="2">
    <source>
        <dbReference type="ARBA" id="ARBA00011902"/>
    </source>
</evidence>
<dbReference type="AlphaFoldDB" id="A0A6P5AZC5"/>
<dbReference type="InterPro" id="IPR011009">
    <property type="entry name" value="Kinase-like_dom_sf"/>
</dbReference>
<dbReference type="CDD" id="cd00063">
    <property type="entry name" value="FN3"/>
    <property type="match status" value="2"/>
</dbReference>
<evidence type="ECO:0000256" key="4">
    <source>
        <dbReference type="ARBA" id="ARBA00022692"/>
    </source>
</evidence>
<dbReference type="GO" id="GO:0005886">
    <property type="term" value="C:plasma membrane"/>
    <property type="evidence" value="ECO:0007669"/>
    <property type="project" value="TreeGrafter"/>
</dbReference>
<dbReference type="OrthoDB" id="10030170at2759"/>
<dbReference type="Pfam" id="PF07714">
    <property type="entry name" value="PK_Tyr_Ser-Thr"/>
    <property type="match status" value="1"/>
</dbReference>
<dbReference type="CDD" id="cd00192">
    <property type="entry name" value="PTKc"/>
    <property type="match status" value="1"/>
</dbReference>
<keyword evidence="14" id="KW-0547">Nucleotide-binding</keyword>
<dbReference type="PANTHER" id="PTHR24416">
    <property type="entry name" value="TYROSINE-PROTEIN KINASE RECEPTOR"/>
    <property type="match status" value="1"/>
</dbReference>
<comment type="catalytic activity">
    <reaction evidence="13">
        <text>L-tyrosyl-[protein] + ATP = O-phospho-L-tyrosyl-[protein] + ADP + H(+)</text>
        <dbReference type="Rhea" id="RHEA:10596"/>
        <dbReference type="Rhea" id="RHEA-COMP:10136"/>
        <dbReference type="Rhea" id="RHEA-COMP:20101"/>
        <dbReference type="ChEBI" id="CHEBI:15378"/>
        <dbReference type="ChEBI" id="CHEBI:30616"/>
        <dbReference type="ChEBI" id="CHEBI:46858"/>
        <dbReference type="ChEBI" id="CHEBI:61978"/>
        <dbReference type="ChEBI" id="CHEBI:456216"/>
        <dbReference type="EC" id="2.7.10.1"/>
    </reaction>
</comment>
<dbReference type="InterPro" id="IPR020635">
    <property type="entry name" value="Tyr_kinase_cat_dom"/>
</dbReference>
<evidence type="ECO:0000256" key="15">
    <source>
        <dbReference type="SAM" id="SignalP"/>
    </source>
</evidence>
<evidence type="ECO:0000256" key="13">
    <source>
        <dbReference type="ARBA" id="ARBA00051243"/>
    </source>
</evidence>
<sequence>MYMPRNEASSSAALVTLLFLVVSCTGEWSGDPSFSKGRIRVTWDGTNVDDSFVKYVVQLYQVNGTIPNCSDAYLPWEPKTHEIPRYELKETTFSGLQPGTFYCRNCTIVTKNGTKSCGILQPIRTVLINSTDQDDRIFNSTSVTDSTIRIKWLNFTEQSRRSSFLVLYFLYYKLDISPREYETDTPQVFWNETDLEAEFAGLTPGKEYQIQLETVGINNVKNVRKGYSLEDSMMRYITLAIISTDPSPVKQVSVLTTDSTSVTLNLVPPTEGSVDLFQLQASSPHHTSPLIDVPLPKNTPTGVTTTIYNLQPRTVYNLTVTTVANGKTGKARFATFKTEAVHIDPKLVGSLTSVLVVVVIAAAICAVQIVKRLRYKLDPTQLFKEVLEDIVGSEKMEPWLKNRRDLFLDDLIGEGEFGHVRKGVLREEGQQAVIVAAKTLRVDRANEMTYRDFAKEASLLVEVNDDGGHVNIIGLIGLVIDGVKKKDPRYILVEYAEPGELLWYLLSVQNSRHQDGFPPGLGRQLTEVAMDIARGMLELKRRRITHRDLACRNIVLCSPDGQAGRLVAKISDFGLARDVYVTTQYMRHPLTNLLLPIKWMAIESLIEGVYSCKSDMWGFGVVLWEIATLGGTPYPEVCGYETLVTRLRRGYRLQKPNGCSDELYEVMNLCWLDDPDVRPTPDVTEDMLEQLLQQDKAFFPET</sequence>
<evidence type="ECO:0000256" key="7">
    <source>
        <dbReference type="ARBA" id="ARBA00022840"/>
    </source>
</evidence>
<evidence type="ECO:0000256" key="8">
    <source>
        <dbReference type="ARBA" id="ARBA00022989"/>
    </source>
</evidence>
<evidence type="ECO:0000256" key="11">
    <source>
        <dbReference type="ARBA" id="ARBA00023170"/>
    </source>
</evidence>
<keyword evidence="10" id="KW-0829">Tyrosine-protein kinase</keyword>
<dbReference type="InterPro" id="IPR017441">
    <property type="entry name" value="Protein_kinase_ATP_BS"/>
</dbReference>
<feature type="domain" description="Fibronectin type-III" evidence="17">
    <location>
        <begin position="245"/>
        <end position="344"/>
    </location>
</feature>
<evidence type="ECO:0000256" key="9">
    <source>
        <dbReference type="ARBA" id="ARBA00023136"/>
    </source>
</evidence>
<keyword evidence="6" id="KW-0418">Kinase</keyword>
<dbReference type="GO" id="GO:0004714">
    <property type="term" value="F:transmembrane receptor protein tyrosine kinase activity"/>
    <property type="evidence" value="ECO:0007669"/>
    <property type="project" value="UniProtKB-EC"/>
</dbReference>
<accession>A0A6P5AZC5</accession>
<dbReference type="SUPFAM" id="SSF56112">
    <property type="entry name" value="Protein kinase-like (PK-like)"/>
    <property type="match status" value="1"/>
</dbReference>
<dbReference type="PROSITE" id="PS00109">
    <property type="entry name" value="PROTEIN_KINASE_TYR"/>
    <property type="match status" value="1"/>
</dbReference>
<dbReference type="InterPro" id="IPR008266">
    <property type="entry name" value="Tyr_kinase_AS"/>
</dbReference>
<dbReference type="Gene3D" id="3.30.200.20">
    <property type="entry name" value="Phosphorylase Kinase, domain 1"/>
    <property type="match status" value="1"/>
</dbReference>
<dbReference type="PROSITE" id="PS00107">
    <property type="entry name" value="PROTEIN_KINASE_ATP"/>
    <property type="match status" value="1"/>
</dbReference>
<feature type="chain" id="PRO_5028139282" description="receptor protein-tyrosine kinase" evidence="15">
    <location>
        <begin position="27"/>
        <end position="702"/>
    </location>
</feature>
<feature type="domain" description="Protein kinase" evidence="16">
    <location>
        <begin position="406"/>
        <end position="699"/>
    </location>
</feature>
<keyword evidence="8" id="KW-1133">Transmembrane helix</keyword>
<proteinExistence type="predicted"/>
<keyword evidence="15" id="KW-0732">Signal</keyword>
<reference evidence="19" key="1">
    <citation type="submission" date="2025-08" db="UniProtKB">
        <authorList>
            <consortium name="RefSeq"/>
        </authorList>
    </citation>
    <scope>IDENTIFICATION</scope>
    <source>
        <tissue evidence="19">Gonad</tissue>
    </source>
</reference>
<evidence type="ECO:0000313" key="18">
    <source>
        <dbReference type="Proteomes" id="UP000515135"/>
    </source>
</evidence>
<dbReference type="Gene3D" id="2.60.40.10">
    <property type="entry name" value="Immunoglobulins"/>
    <property type="match status" value="2"/>
</dbReference>
<evidence type="ECO:0000256" key="1">
    <source>
        <dbReference type="ARBA" id="ARBA00004479"/>
    </source>
</evidence>
<dbReference type="PRINTS" id="PR00109">
    <property type="entry name" value="TYRKINASE"/>
</dbReference>
<evidence type="ECO:0000256" key="14">
    <source>
        <dbReference type="PROSITE-ProRule" id="PRU10141"/>
    </source>
</evidence>
<dbReference type="PROSITE" id="PS51257">
    <property type="entry name" value="PROKAR_LIPOPROTEIN"/>
    <property type="match status" value="1"/>
</dbReference>
<dbReference type="Proteomes" id="UP000515135">
    <property type="component" value="Unplaced"/>
</dbReference>
<feature type="signal peptide" evidence="15">
    <location>
        <begin position="1"/>
        <end position="26"/>
    </location>
</feature>
<dbReference type="GO" id="GO:0043235">
    <property type="term" value="C:receptor complex"/>
    <property type="evidence" value="ECO:0007669"/>
    <property type="project" value="TreeGrafter"/>
</dbReference>
<gene>
    <name evidence="19" type="primary">LOC109487851</name>
</gene>
<name>A0A6P5AZC5_BRABE</name>
<keyword evidence="9" id="KW-0472">Membrane</keyword>
<dbReference type="PROSITE" id="PS50853">
    <property type="entry name" value="FN3"/>
    <property type="match status" value="1"/>
</dbReference>
<dbReference type="FunFam" id="1.10.510.10:FF:001927">
    <property type="entry name" value="Receptor protein-tyrosine kinase"/>
    <property type="match status" value="1"/>
</dbReference>
<dbReference type="InterPro" id="IPR003961">
    <property type="entry name" value="FN3_dom"/>
</dbReference>
<dbReference type="InterPro" id="IPR013783">
    <property type="entry name" value="Ig-like_fold"/>
</dbReference>
<dbReference type="Gene3D" id="1.10.510.10">
    <property type="entry name" value="Transferase(Phosphotransferase) domain 1"/>
    <property type="match status" value="1"/>
</dbReference>
<dbReference type="InterPro" id="IPR001245">
    <property type="entry name" value="Ser-Thr/Tyr_kinase_cat_dom"/>
</dbReference>
<dbReference type="InterPro" id="IPR050122">
    <property type="entry name" value="RTK"/>
</dbReference>
<dbReference type="PANTHER" id="PTHR24416:SF617">
    <property type="entry name" value="RET ONCOGENE, ISOFORM A"/>
    <property type="match status" value="1"/>
</dbReference>
<keyword evidence="4" id="KW-0812">Transmembrane</keyword>
<keyword evidence="18" id="KW-1185">Reference proteome</keyword>
<evidence type="ECO:0000256" key="5">
    <source>
        <dbReference type="ARBA" id="ARBA00022737"/>
    </source>
</evidence>
<dbReference type="SUPFAM" id="SSF49265">
    <property type="entry name" value="Fibronectin type III"/>
    <property type="match status" value="2"/>
</dbReference>
<dbReference type="EC" id="2.7.10.1" evidence="2"/>
<keyword evidence="12" id="KW-0325">Glycoprotein</keyword>
<dbReference type="InterPro" id="IPR036116">
    <property type="entry name" value="FN3_sf"/>
</dbReference>
<dbReference type="Pfam" id="PF00041">
    <property type="entry name" value="fn3"/>
    <property type="match status" value="1"/>
</dbReference>
<evidence type="ECO:0000256" key="10">
    <source>
        <dbReference type="ARBA" id="ARBA00023137"/>
    </source>
</evidence>
<protein>
    <recommendedName>
        <fullName evidence="2">receptor protein-tyrosine kinase</fullName>
        <ecNumber evidence="2">2.7.10.1</ecNumber>
    </recommendedName>
</protein>
<dbReference type="SMART" id="SM00060">
    <property type="entry name" value="FN3"/>
    <property type="match status" value="2"/>
</dbReference>
<keyword evidence="7 14" id="KW-0067">ATP-binding</keyword>
<dbReference type="GO" id="GO:0007169">
    <property type="term" value="P:cell surface receptor protein tyrosine kinase signaling pathway"/>
    <property type="evidence" value="ECO:0007669"/>
    <property type="project" value="TreeGrafter"/>
</dbReference>
<keyword evidence="11" id="KW-0675">Receptor</keyword>
<dbReference type="InterPro" id="IPR000719">
    <property type="entry name" value="Prot_kinase_dom"/>
</dbReference>
<dbReference type="GO" id="GO:0005524">
    <property type="term" value="F:ATP binding"/>
    <property type="evidence" value="ECO:0007669"/>
    <property type="project" value="UniProtKB-UniRule"/>
</dbReference>
<evidence type="ECO:0000259" key="17">
    <source>
        <dbReference type="PROSITE" id="PS50853"/>
    </source>
</evidence>
<dbReference type="RefSeq" id="XP_019647511.1">
    <property type="nucleotide sequence ID" value="XM_019791952.1"/>
</dbReference>
<organism evidence="18 19">
    <name type="scientific">Branchiostoma belcheri</name>
    <name type="common">Amphioxus</name>
    <dbReference type="NCBI Taxonomy" id="7741"/>
    <lineage>
        <taxon>Eukaryota</taxon>
        <taxon>Metazoa</taxon>
        <taxon>Chordata</taxon>
        <taxon>Cephalochordata</taxon>
        <taxon>Leptocardii</taxon>
        <taxon>Amphioxiformes</taxon>
        <taxon>Branchiostomatidae</taxon>
        <taxon>Branchiostoma</taxon>
    </lineage>
</organism>
<comment type="subcellular location">
    <subcellularLocation>
        <location evidence="1">Membrane</location>
        <topology evidence="1">Single-pass type I membrane protein</topology>
    </subcellularLocation>
</comment>
<keyword evidence="3" id="KW-0808">Transferase</keyword>
<dbReference type="PROSITE" id="PS50011">
    <property type="entry name" value="PROTEIN_KINASE_DOM"/>
    <property type="match status" value="1"/>
</dbReference>
<evidence type="ECO:0000313" key="19">
    <source>
        <dbReference type="RefSeq" id="XP_019647511.1"/>
    </source>
</evidence>
<evidence type="ECO:0000256" key="3">
    <source>
        <dbReference type="ARBA" id="ARBA00022679"/>
    </source>
</evidence>
<dbReference type="SMART" id="SM00219">
    <property type="entry name" value="TyrKc"/>
    <property type="match status" value="1"/>
</dbReference>
<evidence type="ECO:0000256" key="6">
    <source>
        <dbReference type="ARBA" id="ARBA00022777"/>
    </source>
</evidence>
<feature type="binding site" evidence="14">
    <location>
        <position position="438"/>
    </location>
    <ligand>
        <name>ATP</name>
        <dbReference type="ChEBI" id="CHEBI:30616"/>
    </ligand>
</feature>
<keyword evidence="5" id="KW-0677">Repeat</keyword>